<keyword evidence="2" id="KW-0472">Membrane</keyword>
<keyword evidence="4" id="KW-1185">Reference proteome</keyword>
<evidence type="ECO:0000256" key="2">
    <source>
        <dbReference type="SAM" id="Phobius"/>
    </source>
</evidence>
<protein>
    <submittedName>
        <fullName evidence="3">Uncharacterized protein</fullName>
    </submittedName>
</protein>
<comment type="caution">
    <text evidence="3">The sequence shown here is derived from an EMBL/GenBank/DDBJ whole genome shotgun (WGS) entry which is preliminary data.</text>
</comment>
<dbReference type="EMBL" id="QGKV02001507">
    <property type="protein sequence ID" value="KAF3532567.1"/>
    <property type="molecule type" value="Genomic_DNA"/>
</dbReference>
<evidence type="ECO:0000256" key="1">
    <source>
        <dbReference type="SAM" id="MobiDB-lite"/>
    </source>
</evidence>
<keyword evidence="2" id="KW-1133">Transmembrane helix</keyword>
<evidence type="ECO:0000313" key="4">
    <source>
        <dbReference type="Proteomes" id="UP000266723"/>
    </source>
</evidence>
<organism evidence="3 4">
    <name type="scientific">Brassica cretica</name>
    <name type="common">Mustard</name>
    <dbReference type="NCBI Taxonomy" id="69181"/>
    <lineage>
        <taxon>Eukaryota</taxon>
        <taxon>Viridiplantae</taxon>
        <taxon>Streptophyta</taxon>
        <taxon>Embryophyta</taxon>
        <taxon>Tracheophyta</taxon>
        <taxon>Spermatophyta</taxon>
        <taxon>Magnoliopsida</taxon>
        <taxon>eudicotyledons</taxon>
        <taxon>Gunneridae</taxon>
        <taxon>Pentapetalae</taxon>
        <taxon>rosids</taxon>
        <taxon>malvids</taxon>
        <taxon>Brassicales</taxon>
        <taxon>Brassicaceae</taxon>
        <taxon>Brassiceae</taxon>
        <taxon>Brassica</taxon>
    </lineage>
</organism>
<name>A0ABQ7BJS3_BRACR</name>
<feature type="region of interest" description="Disordered" evidence="1">
    <location>
        <begin position="192"/>
        <end position="220"/>
    </location>
</feature>
<reference evidence="3 4" key="1">
    <citation type="journal article" date="2020" name="BMC Genomics">
        <title>Intraspecific diversification of the crop wild relative Brassica cretica Lam. using demographic model selection.</title>
        <authorList>
            <person name="Kioukis A."/>
            <person name="Michalopoulou V.A."/>
            <person name="Briers L."/>
            <person name="Pirintsos S."/>
            <person name="Studholme D.J."/>
            <person name="Pavlidis P."/>
            <person name="Sarris P.F."/>
        </authorList>
    </citation>
    <scope>NUCLEOTIDE SEQUENCE [LARGE SCALE GENOMIC DNA]</scope>
    <source>
        <strain evidence="4">cv. PFS-1207/04</strain>
    </source>
</reference>
<proteinExistence type="predicted"/>
<evidence type="ECO:0000313" key="3">
    <source>
        <dbReference type="EMBL" id="KAF3532567.1"/>
    </source>
</evidence>
<dbReference type="Proteomes" id="UP000266723">
    <property type="component" value="Unassembled WGS sequence"/>
</dbReference>
<feature type="transmembrane region" description="Helical" evidence="2">
    <location>
        <begin position="53"/>
        <end position="73"/>
    </location>
</feature>
<sequence>MPKRRLHPFRPLYSWLLLWSFFVLQKRRTEHLNRINGFGSSCGECCSPMINRGTVMVSLVGIFLVHLLHGFILPPGNSTGGRLLIIENRRSLSFMPYGDVRSLSISYVVLAWIIHVIRNKLVISVKNPLIFHDVQSTKLRFMKGIEYTFLRYLWYIEWRIWDPGITNSKRRVGSRPGKIKRTSSPVREGFVDARATSVSSPPSSSNQALEDFFPIAASNG</sequence>
<keyword evidence="2" id="KW-0812">Transmembrane</keyword>
<feature type="transmembrane region" description="Helical" evidence="2">
    <location>
        <begin position="94"/>
        <end position="114"/>
    </location>
</feature>
<gene>
    <name evidence="3" type="ORF">DY000_02037639</name>
</gene>
<accession>A0ABQ7BJS3</accession>